<dbReference type="eggNOG" id="arCOG04739">
    <property type="taxonomic scope" value="Archaea"/>
</dbReference>
<dbReference type="EMBL" id="AOMB01000010">
    <property type="protein sequence ID" value="EMA40649.1"/>
    <property type="molecule type" value="Genomic_DNA"/>
</dbReference>
<feature type="transmembrane region" description="Helical" evidence="1">
    <location>
        <begin position="67"/>
        <end position="87"/>
    </location>
</feature>
<evidence type="ECO:0000313" key="2">
    <source>
        <dbReference type="EMBL" id="EMA40649.1"/>
    </source>
</evidence>
<dbReference type="AlphaFoldDB" id="M0M7R1"/>
<feature type="transmembrane region" description="Helical" evidence="1">
    <location>
        <begin position="192"/>
        <end position="214"/>
    </location>
</feature>
<proteinExistence type="predicted"/>
<keyword evidence="3" id="KW-1185">Reference proteome</keyword>
<keyword evidence="1" id="KW-0812">Transmembrane</keyword>
<reference evidence="2 3" key="1">
    <citation type="journal article" date="2014" name="PLoS Genet.">
        <title>Phylogenetically driven sequencing of extremely halophilic archaea reveals strategies for static and dynamic osmo-response.</title>
        <authorList>
            <person name="Becker E.A."/>
            <person name="Seitzer P.M."/>
            <person name="Tritt A."/>
            <person name="Larsen D."/>
            <person name="Krusor M."/>
            <person name="Yao A.I."/>
            <person name="Wu D."/>
            <person name="Madern D."/>
            <person name="Eisen J.A."/>
            <person name="Darling A.E."/>
            <person name="Facciotti M.T."/>
        </authorList>
    </citation>
    <scope>NUCLEOTIDE SEQUENCE [LARGE SCALE GENOMIC DNA]</scope>
    <source>
        <strain evidence="2 3">100A6</strain>
    </source>
</reference>
<feature type="transmembrane region" description="Helical" evidence="1">
    <location>
        <begin position="220"/>
        <end position="242"/>
    </location>
</feature>
<dbReference type="RefSeq" id="WP_007691154.1">
    <property type="nucleotide sequence ID" value="NZ_AJRK01000169.1"/>
</dbReference>
<dbReference type="OrthoDB" id="163266at2157"/>
<comment type="caution">
    <text evidence="2">The sequence shown here is derived from an EMBL/GenBank/DDBJ whole genome shotgun (WGS) entry which is preliminary data.</text>
</comment>
<name>M0M7R1_9EURY</name>
<feature type="transmembrane region" description="Helical" evidence="1">
    <location>
        <begin position="108"/>
        <end position="127"/>
    </location>
</feature>
<gene>
    <name evidence="2" type="ORF">C447_03986</name>
</gene>
<protein>
    <submittedName>
        <fullName evidence="2">Uncharacterized protein</fullName>
    </submittedName>
</protein>
<feature type="transmembrane region" description="Helical" evidence="1">
    <location>
        <begin position="147"/>
        <end position="171"/>
    </location>
</feature>
<dbReference type="Pfam" id="PF24374">
    <property type="entry name" value="DUF7530"/>
    <property type="match status" value="1"/>
</dbReference>
<dbReference type="PATRIC" id="fig|1132509.6.peg.924"/>
<evidence type="ECO:0000313" key="3">
    <source>
        <dbReference type="Proteomes" id="UP000011566"/>
    </source>
</evidence>
<organism evidence="2 3">
    <name type="scientific">Halococcus hamelinensis 100A6</name>
    <dbReference type="NCBI Taxonomy" id="1132509"/>
    <lineage>
        <taxon>Archaea</taxon>
        <taxon>Methanobacteriati</taxon>
        <taxon>Methanobacteriota</taxon>
        <taxon>Stenosarchaea group</taxon>
        <taxon>Halobacteria</taxon>
        <taxon>Halobacteriales</taxon>
        <taxon>Halococcaceae</taxon>
        <taxon>Halococcus</taxon>
    </lineage>
</organism>
<dbReference type="InterPro" id="IPR055952">
    <property type="entry name" value="DUF7530"/>
</dbReference>
<keyword evidence="1" id="KW-1133">Transmembrane helix</keyword>
<dbReference type="Proteomes" id="UP000011566">
    <property type="component" value="Unassembled WGS sequence"/>
</dbReference>
<sequence length="254" mass="27759">MNAADGASGVDRGEESPDFGETWTYESIVGALPGIEVSTTLALAIQLGVFEVGVVVLAWFYDLWSVALVGSAAVFVAGIGSIEMVRVSRHLRSVDLPDSYRRLVFGSNMDVVLAVLAFCAMLVYLFVPNAATGEPPLLDRLIGGDPPVLVVYFLLMVLWDVCYRIGTGWWATVTALWRSYRYRFDPETARAFFWADVETVAFGLIQLLLVPFVLDYPVLLAVLIAHVAAVMVVTGLSLVLLYTKREGTEPVTTT</sequence>
<accession>M0M7R1</accession>
<evidence type="ECO:0000256" key="1">
    <source>
        <dbReference type="SAM" id="Phobius"/>
    </source>
</evidence>
<keyword evidence="1" id="KW-0472">Membrane</keyword>